<evidence type="ECO:0000313" key="1">
    <source>
        <dbReference type="EMBL" id="AUM13032.1"/>
    </source>
</evidence>
<reference evidence="2" key="1">
    <citation type="submission" date="2017-08" db="EMBL/GenBank/DDBJ databases">
        <title>Direct submision.</title>
        <authorList>
            <person name="Kim S.-J."/>
            <person name="Rhee S.-K."/>
        </authorList>
    </citation>
    <scope>NUCLEOTIDE SEQUENCE [LARGE SCALE GENOMIC DNA]</scope>
    <source>
        <strain evidence="2">GI5</strain>
    </source>
</reference>
<sequence length="98" mass="11386">MAVSKNYEYFKKDLAMSMKIFATLIVSVLISGCMSHKYSIVESEYSYDKTNSGGQKYVSKTPFLVNHRTGETFKMTYDKDNGYYWQAVRYLNVDDKSE</sequence>
<dbReference type="EMBL" id="CP022684">
    <property type="protein sequence ID" value="AUM13032.1"/>
    <property type="molecule type" value="Genomic_DNA"/>
</dbReference>
<organism evidence="1 2">
    <name type="scientific">Ketobacter alkanivorans</name>
    <dbReference type="NCBI Taxonomy" id="1917421"/>
    <lineage>
        <taxon>Bacteria</taxon>
        <taxon>Pseudomonadati</taxon>
        <taxon>Pseudomonadota</taxon>
        <taxon>Gammaproteobacteria</taxon>
        <taxon>Pseudomonadales</taxon>
        <taxon>Ketobacteraceae</taxon>
        <taxon>Ketobacter</taxon>
    </lineage>
</organism>
<gene>
    <name evidence="1" type="ORF">Kalk_11620</name>
</gene>
<dbReference type="Proteomes" id="UP000235116">
    <property type="component" value="Chromosome"/>
</dbReference>
<dbReference type="KEGG" id="kak:Kalk_11620"/>
<proteinExistence type="predicted"/>
<name>A0A2K9LL74_9GAMM</name>
<keyword evidence="2" id="KW-1185">Reference proteome</keyword>
<dbReference type="PROSITE" id="PS51257">
    <property type="entry name" value="PROKAR_LIPOPROTEIN"/>
    <property type="match status" value="1"/>
</dbReference>
<dbReference type="AlphaFoldDB" id="A0A2K9LL74"/>
<accession>A0A2K9LL74</accession>
<evidence type="ECO:0000313" key="2">
    <source>
        <dbReference type="Proteomes" id="UP000235116"/>
    </source>
</evidence>
<protein>
    <submittedName>
        <fullName evidence="1">Uncharacterized protein</fullName>
    </submittedName>
</protein>